<reference evidence="3 4" key="1">
    <citation type="journal article" date="2024" name="Ann. Entomol. Soc. Am.">
        <title>Genomic analyses of the southern and eastern yellowjacket wasps (Hymenoptera: Vespidae) reveal evolutionary signatures of social life.</title>
        <authorList>
            <person name="Catto M.A."/>
            <person name="Caine P.B."/>
            <person name="Orr S.E."/>
            <person name="Hunt B.G."/>
            <person name="Goodisman M.A.D."/>
        </authorList>
    </citation>
    <scope>NUCLEOTIDE SEQUENCE [LARGE SCALE GENOMIC DNA]</scope>
    <source>
        <strain evidence="3">233</strain>
        <tissue evidence="3">Head and thorax</tissue>
    </source>
</reference>
<accession>A0ABD2AEW4</accession>
<evidence type="ECO:0000256" key="2">
    <source>
        <dbReference type="SAM" id="Phobius"/>
    </source>
</evidence>
<feature type="region of interest" description="Disordered" evidence="1">
    <location>
        <begin position="79"/>
        <end position="106"/>
    </location>
</feature>
<protein>
    <submittedName>
        <fullName evidence="3">Bone morphogenetic protein 1 isoform X1</fullName>
    </submittedName>
</protein>
<dbReference type="AlphaFoldDB" id="A0ABD2AEW4"/>
<keyword evidence="2" id="KW-1133">Transmembrane helix</keyword>
<dbReference type="EMBL" id="JAUDFV010000151">
    <property type="protein sequence ID" value="KAL2719162.1"/>
    <property type="molecule type" value="Genomic_DNA"/>
</dbReference>
<proteinExistence type="predicted"/>
<evidence type="ECO:0000256" key="1">
    <source>
        <dbReference type="SAM" id="MobiDB-lite"/>
    </source>
</evidence>
<gene>
    <name evidence="3" type="ORF">V1478_011581</name>
</gene>
<keyword evidence="2" id="KW-0812">Transmembrane</keyword>
<name>A0ABD2AEW4_VESSQ</name>
<keyword evidence="4" id="KW-1185">Reference proteome</keyword>
<comment type="caution">
    <text evidence="3">The sequence shown here is derived from an EMBL/GenBank/DDBJ whole genome shotgun (WGS) entry which is preliminary data.</text>
</comment>
<sequence>MTASAAMVPTDSYVIPAVSAAASILVVLFVCLLCHKLKRPVQEVHIDDLHQRVEERHHCYHHHTLLRHHQDHIHEFNQYQLEQPSPPSDSDAEQVCGDETSSPDSV</sequence>
<evidence type="ECO:0000313" key="4">
    <source>
        <dbReference type="Proteomes" id="UP001607302"/>
    </source>
</evidence>
<evidence type="ECO:0000313" key="3">
    <source>
        <dbReference type="EMBL" id="KAL2719162.1"/>
    </source>
</evidence>
<organism evidence="3 4">
    <name type="scientific">Vespula squamosa</name>
    <name type="common">Southern yellow jacket</name>
    <name type="synonym">Wasp</name>
    <dbReference type="NCBI Taxonomy" id="30214"/>
    <lineage>
        <taxon>Eukaryota</taxon>
        <taxon>Metazoa</taxon>
        <taxon>Ecdysozoa</taxon>
        <taxon>Arthropoda</taxon>
        <taxon>Hexapoda</taxon>
        <taxon>Insecta</taxon>
        <taxon>Pterygota</taxon>
        <taxon>Neoptera</taxon>
        <taxon>Endopterygota</taxon>
        <taxon>Hymenoptera</taxon>
        <taxon>Apocrita</taxon>
        <taxon>Aculeata</taxon>
        <taxon>Vespoidea</taxon>
        <taxon>Vespidae</taxon>
        <taxon>Vespinae</taxon>
        <taxon>Vespula</taxon>
    </lineage>
</organism>
<dbReference type="Proteomes" id="UP001607302">
    <property type="component" value="Unassembled WGS sequence"/>
</dbReference>
<keyword evidence="2" id="KW-0472">Membrane</keyword>
<feature type="transmembrane region" description="Helical" evidence="2">
    <location>
        <begin position="12"/>
        <end position="34"/>
    </location>
</feature>